<feature type="transmembrane region" description="Helical" evidence="1">
    <location>
        <begin position="60"/>
        <end position="81"/>
    </location>
</feature>
<reference evidence="2 3" key="1">
    <citation type="journal article" date="2010" name="Nature">
        <title>Genome sequence of the palaeopolyploid soybean.</title>
        <authorList>
            <person name="Schmutz J."/>
            <person name="Cannon S.B."/>
            <person name="Schlueter J."/>
            <person name="Ma J."/>
            <person name="Mitros T."/>
            <person name="Nelson W."/>
            <person name="Hyten D.L."/>
            <person name="Song Q."/>
            <person name="Thelen J.J."/>
            <person name="Cheng J."/>
            <person name="Xu D."/>
            <person name="Hellsten U."/>
            <person name="May G.D."/>
            <person name="Yu Y."/>
            <person name="Sakurai T."/>
            <person name="Umezawa T."/>
            <person name="Bhattacharyya M.K."/>
            <person name="Sandhu D."/>
            <person name="Valliyodan B."/>
            <person name="Lindquist E."/>
            <person name="Peto M."/>
            <person name="Grant D."/>
            <person name="Shu S."/>
            <person name="Goodstein D."/>
            <person name="Barry K."/>
            <person name="Futrell-Griggs M."/>
            <person name="Abernathy B."/>
            <person name="Du J."/>
            <person name="Tian Z."/>
            <person name="Zhu L."/>
            <person name="Gill N."/>
            <person name="Joshi T."/>
            <person name="Libault M."/>
            <person name="Sethuraman A."/>
            <person name="Zhang X.-C."/>
            <person name="Shinozaki K."/>
            <person name="Nguyen H.T."/>
            <person name="Wing R.A."/>
            <person name="Cregan P."/>
            <person name="Specht J."/>
            <person name="Grimwood J."/>
            <person name="Rokhsar D."/>
            <person name="Stacey G."/>
            <person name="Shoemaker R.C."/>
            <person name="Jackson S.A."/>
        </authorList>
    </citation>
    <scope>NUCLEOTIDE SEQUENCE [LARGE SCALE GENOMIC DNA]</scope>
    <source>
        <strain evidence="3">cv. Williams 82</strain>
        <tissue evidence="2">Callus</tissue>
    </source>
</reference>
<evidence type="ECO:0000313" key="4">
    <source>
        <dbReference type="Proteomes" id="UP000008827"/>
    </source>
</evidence>
<dbReference type="AlphaFoldDB" id="A0A0R0KND6"/>
<evidence type="ECO:0000313" key="2">
    <source>
        <dbReference type="EMBL" id="KRH66152.1"/>
    </source>
</evidence>
<reference evidence="3" key="2">
    <citation type="submission" date="2018-02" db="UniProtKB">
        <authorList>
            <consortium name="EnsemblPlants"/>
        </authorList>
    </citation>
    <scope>IDENTIFICATION</scope>
    <source>
        <strain evidence="3">Williams 82</strain>
    </source>
</reference>
<gene>
    <name evidence="2" type="ORF">GLYMA_03G086300</name>
</gene>
<keyword evidence="1" id="KW-0472">Membrane</keyword>
<organism evidence="2">
    <name type="scientific">Glycine max</name>
    <name type="common">Soybean</name>
    <name type="synonym">Glycine hispida</name>
    <dbReference type="NCBI Taxonomy" id="3847"/>
    <lineage>
        <taxon>Eukaryota</taxon>
        <taxon>Viridiplantae</taxon>
        <taxon>Streptophyta</taxon>
        <taxon>Embryophyta</taxon>
        <taxon>Tracheophyta</taxon>
        <taxon>Spermatophyta</taxon>
        <taxon>Magnoliopsida</taxon>
        <taxon>eudicotyledons</taxon>
        <taxon>Gunneridae</taxon>
        <taxon>Pentapetalae</taxon>
        <taxon>rosids</taxon>
        <taxon>fabids</taxon>
        <taxon>Fabales</taxon>
        <taxon>Fabaceae</taxon>
        <taxon>Papilionoideae</taxon>
        <taxon>50 kb inversion clade</taxon>
        <taxon>NPAAA clade</taxon>
        <taxon>indigoferoid/millettioid clade</taxon>
        <taxon>Phaseoleae</taxon>
        <taxon>Glycine</taxon>
        <taxon>Glycine subgen. Soja</taxon>
    </lineage>
</organism>
<accession>A0A0R0KND6</accession>
<name>A0A0R0KND6_SOYBN</name>
<dbReference type="EMBL" id="CM000836">
    <property type="protein sequence ID" value="KRH66152.1"/>
    <property type="molecule type" value="Genomic_DNA"/>
</dbReference>
<dbReference type="Proteomes" id="UP000008827">
    <property type="component" value="Chromosome 3"/>
</dbReference>
<keyword evidence="4" id="KW-1185">Reference proteome</keyword>
<evidence type="ECO:0000313" key="3">
    <source>
        <dbReference type="EnsemblPlants" id="KRH66152"/>
    </source>
</evidence>
<evidence type="ECO:0000256" key="1">
    <source>
        <dbReference type="SAM" id="Phobius"/>
    </source>
</evidence>
<reference evidence="2" key="3">
    <citation type="submission" date="2018-07" db="EMBL/GenBank/DDBJ databases">
        <title>WGS assembly of Glycine max.</title>
        <authorList>
            <person name="Schmutz J."/>
            <person name="Cannon S."/>
            <person name="Schlueter J."/>
            <person name="Ma J."/>
            <person name="Mitros T."/>
            <person name="Nelson W."/>
            <person name="Hyten D."/>
            <person name="Song Q."/>
            <person name="Thelen J."/>
            <person name="Cheng J."/>
            <person name="Xu D."/>
            <person name="Hellsten U."/>
            <person name="May G."/>
            <person name="Yu Y."/>
            <person name="Sakurai T."/>
            <person name="Umezawa T."/>
            <person name="Bhattacharyya M."/>
            <person name="Sandhu D."/>
            <person name="Valliyodan B."/>
            <person name="Lindquist E."/>
            <person name="Peto M."/>
            <person name="Grant D."/>
            <person name="Shu S."/>
            <person name="Goodstein D."/>
            <person name="Barry K."/>
            <person name="Futrell-Griggs M."/>
            <person name="Abernathy B."/>
            <person name="Du J."/>
            <person name="Tian Z."/>
            <person name="Zhu L."/>
            <person name="Gill N."/>
            <person name="Joshi T."/>
            <person name="Libault M."/>
            <person name="Sethuraman A."/>
            <person name="Zhang X."/>
            <person name="Shinozaki K."/>
            <person name="Nguyen H."/>
            <person name="Wing R."/>
            <person name="Cregan P."/>
            <person name="Specht J."/>
            <person name="Grimwood J."/>
            <person name="Rokhsar D."/>
            <person name="Stacey G."/>
            <person name="Shoemaker R."/>
            <person name="Jackson S."/>
        </authorList>
    </citation>
    <scope>NUCLEOTIDE SEQUENCE</scope>
    <source>
        <tissue evidence="2">Callus</tissue>
    </source>
</reference>
<dbReference type="OrthoDB" id="1430275at2759"/>
<keyword evidence="1" id="KW-1133">Transmembrane helix</keyword>
<dbReference type="Gramene" id="KRH66152">
    <property type="protein sequence ID" value="KRH66152"/>
    <property type="gene ID" value="GLYMA_03G086300"/>
</dbReference>
<dbReference type="OMA" id="ESSAVNW"/>
<protein>
    <submittedName>
        <fullName evidence="2 3">Uncharacterized protein</fullName>
    </submittedName>
</protein>
<dbReference type="InParanoid" id="A0A0R0KND6"/>
<proteinExistence type="predicted"/>
<dbReference type="EnsemblPlants" id="KRH66152">
    <property type="protein sequence ID" value="KRH66152"/>
    <property type="gene ID" value="GLYMA_03G086300"/>
</dbReference>
<keyword evidence="1" id="KW-0812">Transmembrane</keyword>
<sequence>MVQFPLTSLSDSGQLIHLDRSHNDLNGAIPSSLFALPLLQSGNVHEYEYGRLAGRTDWNFISVELGFIFGLGLVYFPLLLWERWRIWYWQLTHKILCSIFPQIYLEYVTRRGKTYIILRWQH</sequence>